<dbReference type="InterPro" id="IPR006093">
    <property type="entry name" value="Oxy_OxRdtase_FAD_BS"/>
</dbReference>
<keyword evidence="3" id="KW-0285">Flavoprotein</keyword>
<evidence type="ECO:0000313" key="7">
    <source>
        <dbReference type="EMBL" id="QTE27790.1"/>
    </source>
</evidence>
<keyword evidence="5" id="KW-0560">Oxidoreductase</keyword>
<dbReference type="Gene3D" id="3.30.43.10">
    <property type="entry name" value="Uridine Diphospho-n-acetylenolpyruvylglucosamine Reductase, domain 2"/>
    <property type="match status" value="1"/>
</dbReference>
<keyword evidence="4" id="KW-0274">FAD</keyword>
<dbReference type="InterPro" id="IPR016166">
    <property type="entry name" value="FAD-bd_PCMH"/>
</dbReference>
<evidence type="ECO:0000256" key="1">
    <source>
        <dbReference type="ARBA" id="ARBA00001974"/>
    </source>
</evidence>
<dbReference type="InterPro" id="IPR006094">
    <property type="entry name" value="Oxid_FAD_bind_N"/>
</dbReference>
<dbReference type="PANTHER" id="PTHR42973">
    <property type="entry name" value="BINDING OXIDOREDUCTASE, PUTATIVE (AFU_ORTHOLOGUE AFUA_1G17690)-RELATED"/>
    <property type="match status" value="1"/>
</dbReference>
<dbReference type="GO" id="GO:0071949">
    <property type="term" value="F:FAD binding"/>
    <property type="evidence" value="ECO:0007669"/>
    <property type="project" value="InterPro"/>
</dbReference>
<dbReference type="InterPro" id="IPR016167">
    <property type="entry name" value="FAD-bd_PCMH_sub1"/>
</dbReference>
<evidence type="ECO:0000256" key="4">
    <source>
        <dbReference type="ARBA" id="ARBA00022827"/>
    </source>
</evidence>
<dbReference type="RefSeq" id="WP_227422000.1">
    <property type="nucleotide sequence ID" value="NZ_CP071868.1"/>
</dbReference>
<name>A0A8A4Z7C1_9MICO</name>
<dbReference type="InterPro" id="IPR016169">
    <property type="entry name" value="FAD-bd_PCMH_sub2"/>
</dbReference>
<dbReference type="Pfam" id="PF01565">
    <property type="entry name" value="FAD_binding_4"/>
    <property type="match status" value="1"/>
</dbReference>
<dbReference type="InterPro" id="IPR012951">
    <property type="entry name" value="BBE"/>
</dbReference>
<evidence type="ECO:0000259" key="6">
    <source>
        <dbReference type="PROSITE" id="PS51387"/>
    </source>
</evidence>
<dbReference type="AlphaFoldDB" id="A0A8A4Z7C1"/>
<dbReference type="KEGG" id="psic:J4E96_10130"/>
<dbReference type="Gene3D" id="3.40.462.20">
    <property type="match status" value="1"/>
</dbReference>
<dbReference type="SUPFAM" id="SSF56176">
    <property type="entry name" value="FAD-binding/transporter-associated domain-like"/>
    <property type="match status" value="1"/>
</dbReference>
<accession>A0A8A4Z7C1</accession>
<comment type="cofactor">
    <cofactor evidence="1">
        <name>FAD</name>
        <dbReference type="ChEBI" id="CHEBI:57692"/>
    </cofactor>
</comment>
<proteinExistence type="inferred from homology"/>
<evidence type="ECO:0000256" key="5">
    <source>
        <dbReference type="ARBA" id="ARBA00023002"/>
    </source>
</evidence>
<keyword evidence="8" id="KW-1185">Reference proteome</keyword>
<dbReference type="GO" id="GO:0016491">
    <property type="term" value="F:oxidoreductase activity"/>
    <property type="evidence" value="ECO:0007669"/>
    <property type="project" value="UniProtKB-KW"/>
</dbReference>
<dbReference type="InterPro" id="IPR050416">
    <property type="entry name" value="FAD-linked_Oxidoreductase"/>
</dbReference>
<dbReference type="EMBL" id="CP071868">
    <property type="protein sequence ID" value="QTE27790.1"/>
    <property type="molecule type" value="Genomic_DNA"/>
</dbReference>
<dbReference type="PROSITE" id="PS51387">
    <property type="entry name" value="FAD_PCMH"/>
    <property type="match status" value="1"/>
</dbReference>
<dbReference type="PANTHER" id="PTHR42973:SF39">
    <property type="entry name" value="FAD-BINDING PCMH-TYPE DOMAIN-CONTAINING PROTEIN"/>
    <property type="match status" value="1"/>
</dbReference>
<dbReference type="Gene3D" id="3.30.465.10">
    <property type="match status" value="1"/>
</dbReference>
<dbReference type="Pfam" id="PF08031">
    <property type="entry name" value="BBE"/>
    <property type="match status" value="1"/>
</dbReference>
<comment type="similarity">
    <text evidence="2">Belongs to the oxygen-dependent FAD-linked oxidoreductase family.</text>
</comment>
<protein>
    <submittedName>
        <fullName evidence="7">FAD-binding oxidoreductase</fullName>
    </submittedName>
</protein>
<evidence type="ECO:0000256" key="3">
    <source>
        <dbReference type="ARBA" id="ARBA00022630"/>
    </source>
</evidence>
<reference evidence="7" key="1">
    <citation type="submission" date="2021-03" db="EMBL/GenBank/DDBJ databases">
        <title>Pengzhenrongella sicca gen. nov., sp. nov., a new member of suborder Micrococcineae isolated from High-Arctic tundra soil.</title>
        <authorList>
            <person name="Peng F."/>
        </authorList>
    </citation>
    <scope>NUCLEOTIDE SEQUENCE</scope>
    <source>
        <strain evidence="7">LRZ-2</strain>
    </source>
</reference>
<sequence>MTTVQTAPNAATPDDLRRRLAGRVIDPGDPDYDTLRAMPTGGVDARPAMIARPVSDADVAEVIRFARASGLALAVRSGGHSGAAHSTAEGGLVLDLRDLTAVEIDPGDRTVWAEAGLTARELTAAVAAHGLVIGFGDTGSVGISGITLGGGVGFLSRLHGLTIDNLIAADVVTADGRVLRVHEHAHPELFWALRGGGGNFGVVTRFRYRLRALTDVVGGMLLLPATAQTVAGFVAAAQAAPRELTTIANVMPCPPLPFVPAEQHGQLVLMGLLCFAGSAADAEWALAPFRTLADPLADLLRPQPYPELFGPEPDGPRPTAVVRTMFVDEVGPERAATVVDRLRTSDAAMRVAQFRVLGGAIAQVGAGDTAYAHRSSQIMVNVAAVYDGATERAARTAWVQEVAGQLDQGDPGAYVNFLGDEGPDRVRAAYPGSTWDRLAAVKATYDPTNLFRRNQNVPPPTSEPGD</sequence>
<dbReference type="PROSITE" id="PS00862">
    <property type="entry name" value="OX2_COVAL_FAD"/>
    <property type="match status" value="1"/>
</dbReference>
<gene>
    <name evidence="7" type="ORF">J4E96_10130</name>
</gene>
<dbReference type="Proteomes" id="UP000663937">
    <property type="component" value="Chromosome"/>
</dbReference>
<evidence type="ECO:0000256" key="2">
    <source>
        <dbReference type="ARBA" id="ARBA00005466"/>
    </source>
</evidence>
<feature type="domain" description="FAD-binding PCMH-type" evidence="6">
    <location>
        <begin position="43"/>
        <end position="213"/>
    </location>
</feature>
<evidence type="ECO:0000313" key="8">
    <source>
        <dbReference type="Proteomes" id="UP000663937"/>
    </source>
</evidence>
<organism evidence="7 8">
    <name type="scientific">Pengzhenrongella sicca</name>
    <dbReference type="NCBI Taxonomy" id="2819238"/>
    <lineage>
        <taxon>Bacteria</taxon>
        <taxon>Bacillati</taxon>
        <taxon>Actinomycetota</taxon>
        <taxon>Actinomycetes</taxon>
        <taxon>Micrococcales</taxon>
        <taxon>Pengzhenrongella</taxon>
    </lineage>
</organism>
<dbReference type="InterPro" id="IPR036318">
    <property type="entry name" value="FAD-bd_PCMH-like_sf"/>
</dbReference>